<organism evidence="1">
    <name type="scientific">Kuenenia stuttgartiensis</name>
    <dbReference type="NCBI Taxonomy" id="174633"/>
    <lineage>
        <taxon>Bacteria</taxon>
        <taxon>Pseudomonadati</taxon>
        <taxon>Planctomycetota</taxon>
        <taxon>Candidatus Brocadiia</taxon>
        <taxon>Candidatus Brocadiales</taxon>
        <taxon>Candidatus Brocadiaceae</taxon>
        <taxon>Candidatus Kuenenia</taxon>
    </lineage>
</organism>
<name>Q1PUS4_KUEST</name>
<dbReference type="EMBL" id="CT573074">
    <property type="protein sequence ID" value="CAJ70979.1"/>
    <property type="molecule type" value="Genomic_DNA"/>
</dbReference>
<gene>
    <name evidence="1" type="ORF">kustb0234</name>
</gene>
<accession>Q1PUS4</accession>
<reference evidence="1" key="1">
    <citation type="journal article" date="2006" name="Nature">
        <title>Deciphering the evolution and metabolism of an anammox bacterium from a community genome.</title>
        <authorList>
            <person name="Strous M."/>
            <person name="Pelletier E."/>
            <person name="Mangenot S."/>
            <person name="Rattei T."/>
            <person name="Lehner A."/>
            <person name="Taylor M.W."/>
            <person name="Horn M."/>
            <person name="Daims H."/>
            <person name="Bartol-Mavel D."/>
            <person name="Wincker P."/>
            <person name="Barbe V."/>
            <person name="Fonknechten N."/>
            <person name="Vallenet D."/>
            <person name="Segurens B."/>
            <person name="Schenowitz-Truong C."/>
            <person name="Medigue C."/>
            <person name="Collingro A."/>
            <person name="Snel B."/>
            <person name="Dutilh B.E."/>
            <person name="OpDenCamp H.J.M."/>
            <person name="vanDerDrift C."/>
            <person name="Cirpus I."/>
            <person name="vanDePas-Schoonen K.T."/>
            <person name="Harhangi H.R."/>
            <person name="vanNiftrik L."/>
            <person name="Schmid M."/>
            <person name="Keltjens J."/>
            <person name="vanDeVossenberg J."/>
            <person name="Kartal B."/>
            <person name="Meier H."/>
            <person name="Frishman D."/>
            <person name="Huynen M.A."/>
            <person name="Mewes H."/>
            <person name="Weissenbach J."/>
            <person name="Jetten M.S.M."/>
            <person name="Wagner M."/>
            <person name="LePaslier D."/>
        </authorList>
    </citation>
    <scope>NUCLEOTIDE SEQUENCE</scope>
</reference>
<proteinExistence type="predicted"/>
<protein>
    <submittedName>
        <fullName evidence="1">Uncharacterized protein</fullName>
    </submittedName>
</protein>
<reference evidence="1" key="2">
    <citation type="submission" date="2006-01" db="EMBL/GenBank/DDBJ databases">
        <authorList>
            <person name="Genoscope"/>
        </authorList>
    </citation>
    <scope>NUCLEOTIDE SEQUENCE</scope>
</reference>
<dbReference type="AlphaFoldDB" id="Q1PUS4"/>
<sequence>MPKNEGLKSYHIGNKRDTISACRSWVKASTTTFATSLKAAKVLKCNTNDFLQSVRISGSQKPNRDLLSVWWLSM</sequence>
<evidence type="ECO:0000313" key="1">
    <source>
        <dbReference type="EMBL" id="CAJ70979.1"/>
    </source>
</evidence>